<accession>A0A940DH20</accession>
<gene>
    <name evidence="2" type="ORF">IAC77_03690</name>
</gene>
<organism evidence="2 3">
    <name type="scientific">Candidatus Enterousia excrementavium</name>
    <dbReference type="NCBI Taxonomy" id="2840789"/>
    <lineage>
        <taxon>Bacteria</taxon>
        <taxon>Pseudomonadati</taxon>
        <taxon>Pseudomonadota</taxon>
        <taxon>Alphaproteobacteria</taxon>
        <taxon>Candidatus Enterousia</taxon>
    </lineage>
</organism>
<evidence type="ECO:0000313" key="3">
    <source>
        <dbReference type="Proteomes" id="UP000721442"/>
    </source>
</evidence>
<comment type="caution">
    <text evidence="2">The sequence shown here is derived from an EMBL/GenBank/DDBJ whole genome shotgun (WGS) entry which is preliminary data.</text>
</comment>
<dbReference type="EMBL" id="JADINE010000045">
    <property type="protein sequence ID" value="MBO8407531.1"/>
    <property type="molecule type" value="Genomic_DNA"/>
</dbReference>
<dbReference type="Proteomes" id="UP000721442">
    <property type="component" value="Unassembled WGS sequence"/>
</dbReference>
<feature type="domain" description="Bbp19-like phage" evidence="1">
    <location>
        <begin position="8"/>
        <end position="59"/>
    </location>
</feature>
<reference evidence="2" key="1">
    <citation type="submission" date="2020-10" db="EMBL/GenBank/DDBJ databases">
        <authorList>
            <person name="Gilroy R."/>
        </authorList>
    </citation>
    <scope>NUCLEOTIDE SEQUENCE</scope>
    <source>
        <strain evidence="2">B1-16210</strain>
    </source>
</reference>
<sequence length="63" mass="7091">MKDLEQNYARTFSTAAGVAVLKHLRKITVERVLGPNATDSELRGLEAQRALVHQIEMMIQRGK</sequence>
<evidence type="ECO:0000259" key="1">
    <source>
        <dbReference type="Pfam" id="PF25181"/>
    </source>
</evidence>
<evidence type="ECO:0000313" key="2">
    <source>
        <dbReference type="EMBL" id="MBO8407531.1"/>
    </source>
</evidence>
<dbReference type="AlphaFoldDB" id="A0A940DH20"/>
<proteinExistence type="predicted"/>
<name>A0A940DH20_9PROT</name>
<dbReference type="InterPro" id="IPR057447">
    <property type="entry name" value="Bbp19-like_phage"/>
</dbReference>
<protein>
    <recommendedName>
        <fullName evidence="1">Bbp19-like phage domain-containing protein</fullName>
    </recommendedName>
</protein>
<dbReference type="Pfam" id="PF25181">
    <property type="entry name" value="Phage_Bbp19"/>
    <property type="match status" value="1"/>
</dbReference>
<reference evidence="2" key="2">
    <citation type="journal article" date="2021" name="PeerJ">
        <title>Extensive microbial diversity within the chicken gut microbiome revealed by metagenomics and culture.</title>
        <authorList>
            <person name="Gilroy R."/>
            <person name="Ravi A."/>
            <person name="Getino M."/>
            <person name="Pursley I."/>
            <person name="Horton D.L."/>
            <person name="Alikhan N.F."/>
            <person name="Baker D."/>
            <person name="Gharbi K."/>
            <person name="Hall N."/>
            <person name="Watson M."/>
            <person name="Adriaenssens E.M."/>
            <person name="Foster-Nyarko E."/>
            <person name="Jarju S."/>
            <person name="Secka A."/>
            <person name="Antonio M."/>
            <person name="Oren A."/>
            <person name="Chaudhuri R.R."/>
            <person name="La Ragione R."/>
            <person name="Hildebrand F."/>
            <person name="Pallen M.J."/>
        </authorList>
    </citation>
    <scope>NUCLEOTIDE SEQUENCE</scope>
    <source>
        <strain evidence="2">B1-16210</strain>
    </source>
</reference>